<sequence length="213" mass="22795">MTALAVAEAFSHALRGEQCLLTDADGSSWALPVMEWQDTDNPDDDLLLGLCVGMTLDVGCGPGRLTAELGRRGHVALGIDVVPEAVEQSRGRGAIAMLRDVFAPVPGEGRWHTVLLADQNIGIGGDPVALLIRMGQILAYDGRVVVEVAAPSEPTRIGDVWLDCACGRSEPFRWATVSAVDLPAIAAEAGFDVTSRWNNDRKWVCMLERNSSS</sequence>
<name>A0A561E9H1_9MICO</name>
<dbReference type="InterPro" id="IPR029063">
    <property type="entry name" value="SAM-dependent_MTases_sf"/>
</dbReference>
<keyword evidence="2" id="KW-1185">Reference proteome</keyword>
<dbReference type="EMBL" id="VIVQ01000001">
    <property type="protein sequence ID" value="TWE12262.1"/>
    <property type="molecule type" value="Genomic_DNA"/>
</dbReference>
<dbReference type="RefSeq" id="WP_145226122.1">
    <property type="nucleotide sequence ID" value="NZ_VIVQ01000001.1"/>
</dbReference>
<evidence type="ECO:0000313" key="1">
    <source>
        <dbReference type="EMBL" id="TWE12262.1"/>
    </source>
</evidence>
<comment type="caution">
    <text evidence="1">The sequence shown here is derived from an EMBL/GenBank/DDBJ whole genome shotgun (WGS) entry which is preliminary data.</text>
</comment>
<dbReference type="AlphaFoldDB" id="A0A561E9H1"/>
<evidence type="ECO:0000313" key="2">
    <source>
        <dbReference type="Proteomes" id="UP000318297"/>
    </source>
</evidence>
<keyword evidence="1" id="KW-0808">Transferase</keyword>
<reference evidence="1 2" key="1">
    <citation type="submission" date="2019-06" db="EMBL/GenBank/DDBJ databases">
        <title>Sequencing the genomes of 1000 actinobacteria strains.</title>
        <authorList>
            <person name="Klenk H.-P."/>
        </authorList>
    </citation>
    <scope>NUCLEOTIDE SEQUENCE [LARGE SCALE GENOMIC DNA]</scope>
    <source>
        <strain evidence="1 2">DSM 19560</strain>
    </source>
</reference>
<dbReference type="Pfam" id="PF13489">
    <property type="entry name" value="Methyltransf_23"/>
    <property type="match status" value="1"/>
</dbReference>
<protein>
    <submittedName>
        <fullName evidence="1">Methyltransferase family protein</fullName>
    </submittedName>
</protein>
<proteinExistence type="predicted"/>
<dbReference type="Proteomes" id="UP000318297">
    <property type="component" value="Unassembled WGS sequence"/>
</dbReference>
<gene>
    <name evidence="1" type="ORF">BKA23_1062</name>
</gene>
<dbReference type="GO" id="GO:0032259">
    <property type="term" value="P:methylation"/>
    <property type="evidence" value="ECO:0007669"/>
    <property type="project" value="UniProtKB-KW"/>
</dbReference>
<dbReference type="SUPFAM" id="SSF53335">
    <property type="entry name" value="S-adenosyl-L-methionine-dependent methyltransferases"/>
    <property type="match status" value="1"/>
</dbReference>
<dbReference type="OrthoDB" id="4484556at2"/>
<dbReference type="GO" id="GO:0008168">
    <property type="term" value="F:methyltransferase activity"/>
    <property type="evidence" value="ECO:0007669"/>
    <property type="project" value="UniProtKB-KW"/>
</dbReference>
<keyword evidence="1" id="KW-0489">Methyltransferase</keyword>
<dbReference type="CDD" id="cd02440">
    <property type="entry name" value="AdoMet_MTases"/>
    <property type="match status" value="1"/>
</dbReference>
<dbReference type="Gene3D" id="3.40.50.150">
    <property type="entry name" value="Vaccinia Virus protein VP39"/>
    <property type="match status" value="1"/>
</dbReference>
<accession>A0A561E9H1</accession>
<organism evidence="1 2">
    <name type="scientific">Rudaeicoccus suwonensis</name>
    <dbReference type="NCBI Taxonomy" id="657409"/>
    <lineage>
        <taxon>Bacteria</taxon>
        <taxon>Bacillati</taxon>
        <taxon>Actinomycetota</taxon>
        <taxon>Actinomycetes</taxon>
        <taxon>Micrococcales</taxon>
        <taxon>Dermacoccaceae</taxon>
        <taxon>Rudaeicoccus</taxon>
    </lineage>
</organism>